<keyword evidence="1" id="KW-0949">S-adenosyl-L-methionine</keyword>
<proteinExistence type="predicted"/>
<organism evidence="3 4">
    <name type="scientific">Mythimna separata</name>
    <name type="common">Oriental armyworm</name>
    <name type="synonym">Pseudaletia separata</name>
    <dbReference type="NCBI Taxonomy" id="271217"/>
    <lineage>
        <taxon>Eukaryota</taxon>
        <taxon>Metazoa</taxon>
        <taxon>Ecdysozoa</taxon>
        <taxon>Arthropoda</taxon>
        <taxon>Hexapoda</taxon>
        <taxon>Insecta</taxon>
        <taxon>Pterygota</taxon>
        <taxon>Neoptera</taxon>
        <taxon>Endopterygota</taxon>
        <taxon>Lepidoptera</taxon>
        <taxon>Glossata</taxon>
        <taxon>Ditrysia</taxon>
        <taxon>Noctuoidea</taxon>
        <taxon>Noctuidae</taxon>
        <taxon>Noctuinae</taxon>
        <taxon>Hadenini</taxon>
        <taxon>Mythimna</taxon>
    </lineage>
</organism>
<keyword evidence="4" id="KW-1185">Reference proteome</keyword>
<dbReference type="GO" id="GO:0016274">
    <property type="term" value="F:protein-arginine N-methyltransferase activity"/>
    <property type="evidence" value="ECO:0007669"/>
    <property type="project" value="InterPro"/>
</dbReference>
<dbReference type="EMBL" id="JARGEI010000001">
    <property type="protein sequence ID" value="KAJ8736847.1"/>
    <property type="molecule type" value="Genomic_DNA"/>
</dbReference>
<protein>
    <recommendedName>
        <fullName evidence="2">PRMT5 TIM barrel domain-containing protein</fullName>
    </recommendedName>
</protein>
<evidence type="ECO:0000313" key="3">
    <source>
        <dbReference type="EMBL" id="KAJ8736847.1"/>
    </source>
</evidence>
<dbReference type="PANTHER" id="PTHR10738">
    <property type="entry name" value="PROTEIN ARGININE N-METHYLTRANSFERASE 5"/>
    <property type="match status" value="1"/>
</dbReference>
<dbReference type="GO" id="GO:0005634">
    <property type="term" value="C:nucleus"/>
    <property type="evidence" value="ECO:0007669"/>
    <property type="project" value="TreeGrafter"/>
</dbReference>
<reference evidence="3" key="1">
    <citation type="submission" date="2023-03" db="EMBL/GenBank/DDBJ databases">
        <title>Chromosome-level genomes of two armyworms, Mythimna separata and Mythimna loreyi, provide insights into the biosynthesis and reception of sex pheromones.</title>
        <authorList>
            <person name="Zhao H."/>
        </authorList>
    </citation>
    <scope>NUCLEOTIDE SEQUENCE</scope>
    <source>
        <strain evidence="3">BeijingLab</strain>
        <tissue evidence="3">Pupa</tissue>
    </source>
</reference>
<dbReference type="PANTHER" id="PTHR10738:SF0">
    <property type="entry name" value="PROTEIN ARGININE N-METHYLTRANSFERASE 5"/>
    <property type="match status" value="1"/>
</dbReference>
<accession>A0AAD7Z1K4</accession>
<name>A0AAD7Z1K4_MYTSE</name>
<comment type="caution">
    <text evidence="3">The sequence shown here is derived from an EMBL/GenBank/DDBJ whole genome shotgun (WGS) entry which is preliminary data.</text>
</comment>
<dbReference type="Proteomes" id="UP001231518">
    <property type="component" value="Chromosome 1"/>
</dbReference>
<dbReference type="InterPro" id="IPR035247">
    <property type="entry name" value="PRMT5_TIM"/>
</dbReference>
<dbReference type="GO" id="GO:0005829">
    <property type="term" value="C:cytosol"/>
    <property type="evidence" value="ECO:0007669"/>
    <property type="project" value="TreeGrafter"/>
</dbReference>
<evidence type="ECO:0000256" key="1">
    <source>
        <dbReference type="ARBA" id="ARBA00022691"/>
    </source>
</evidence>
<dbReference type="GO" id="GO:0006355">
    <property type="term" value="P:regulation of DNA-templated transcription"/>
    <property type="evidence" value="ECO:0007669"/>
    <property type="project" value="TreeGrafter"/>
</dbReference>
<dbReference type="AlphaFoldDB" id="A0AAD7Z1K4"/>
<sequence length="289" mass="33039">MSQKNISCGLDYKSTPNLPACLTEALRCGYSFIITPIVHPRFRRPCSGFVGGFTRPEMILAPKDWTTAIVGRLSPYLNVDSRSSGVRERHEACLIEELSYCYGLILPAIMLSVHGRESYNLARILNSFFETSPSCIIWAHVPMTCTRIMKSCGDEGAKDAAWNETWLWWSKFHEYLEWDKRVGVALELSADLPTEEVILRWLGEPVKAVIVPTSIFHNNRKGYPVLSRAHQRLVVSLVKNEAKVIVSGARRSNVEFYLQYLNRIWEKRPDQNDNTMFSYAKGFSVLRRT</sequence>
<feature type="domain" description="PRMT5 TIM barrel" evidence="2">
    <location>
        <begin position="29"/>
        <end position="265"/>
    </location>
</feature>
<evidence type="ECO:0000259" key="2">
    <source>
        <dbReference type="Pfam" id="PF17285"/>
    </source>
</evidence>
<dbReference type="Pfam" id="PF17285">
    <property type="entry name" value="PRMT5_TIM"/>
    <property type="match status" value="1"/>
</dbReference>
<gene>
    <name evidence="3" type="ORF">PYW07_000118</name>
</gene>
<dbReference type="InterPro" id="IPR025799">
    <property type="entry name" value="Arg_MeTrfase"/>
</dbReference>
<dbReference type="Gene3D" id="3.20.20.150">
    <property type="entry name" value="Divalent-metal-dependent TIM barrel enzymes"/>
    <property type="match status" value="1"/>
</dbReference>
<evidence type="ECO:0000313" key="4">
    <source>
        <dbReference type="Proteomes" id="UP001231518"/>
    </source>
</evidence>